<dbReference type="AlphaFoldDB" id="A0A383BVM3"/>
<evidence type="ECO:0000313" key="1">
    <source>
        <dbReference type="EMBL" id="SVE23428.1"/>
    </source>
</evidence>
<dbReference type="Gene3D" id="3.40.50.300">
    <property type="entry name" value="P-loop containing nucleotide triphosphate hydrolases"/>
    <property type="match status" value="1"/>
</dbReference>
<dbReference type="InterPro" id="IPR027417">
    <property type="entry name" value="P-loop_NTPase"/>
</dbReference>
<feature type="non-terminal residue" evidence="1">
    <location>
        <position position="1"/>
    </location>
</feature>
<gene>
    <name evidence="1" type="ORF">METZ01_LOCUS476282</name>
</gene>
<name>A0A383BVM3_9ZZZZ</name>
<protein>
    <recommendedName>
        <fullName evidence="2">Sulfotransferase domain-containing protein</fullName>
    </recommendedName>
</protein>
<feature type="non-terminal residue" evidence="1">
    <location>
        <position position="244"/>
    </location>
</feature>
<dbReference type="EMBL" id="UINC01203259">
    <property type="protein sequence ID" value="SVE23428.1"/>
    <property type="molecule type" value="Genomic_DNA"/>
</dbReference>
<dbReference type="SUPFAM" id="SSF52540">
    <property type="entry name" value="P-loop containing nucleoside triphosphate hydrolases"/>
    <property type="match status" value="1"/>
</dbReference>
<reference evidence="1" key="1">
    <citation type="submission" date="2018-05" db="EMBL/GenBank/DDBJ databases">
        <authorList>
            <person name="Lanie J.A."/>
            <person name="Ng W.-L."/>
            <person name="Kazmierczak K.M."/>
            <person name="Andrzejewski T.M."/>
            <person name="Davidsen T.M."/>
            <person name="Wayne K.J."/>
            <person name="Tettelin H."/>
            <person name="Glass J.I."/>
            <person name="Rusch D."/>
            <person name="Podicherti R."/>
            <person name="Tsui H.-C.T."/>
            <person name="Winkler M.E."/>
        </authorList>
    </citation>
    <scope>NUCLEOTIDE SEQUENCE</scope>
</reference>
<organism evidence="1">
    <name type="scientific">marine metagenome</name>
    <dbReference type="NCBI Taxonomy" id="408172"/>
    <lineage>
        <taxon>unclassified sequences</taxon>
        <taxon>metagenomes</taxon>
        <taxon>ecological metagenomes</taxon>
    </lineage>
</organism>
<proteinExistence type="predicted"/>
<accession>A0A383BVM3</accession>
<evidence type="ECO:0008006" key="2">
    <source>
        <dbReference type="Google" id="ProtNLM"/>
    </source>
</evidence>
<sequence length="244" mass="28484">WGRPEKWHWPNLDTQGMSTKAMFNSLHEPWVDAYGSAGYYRKKPGYSTAYPFVFDLTLQRSIFRDQCSKYEVTRQRDAFDAYLTSFFNAWVDYQNLYEGKKKFITGFTPRVLVESDPELFFLDYPDGYIISIIRDPVDWYLSAKKHAFFRRYRDDLEALMKFWTESVNATVNARSRFPDKVLVVSFEKLIQETAVVMSRICSHVGISFSDVLLRPTFNGLDIRSNSSMKSVYGVDVNAAQRSHD</sequence>
<dbReference type="Pfam" id="PF13469">
    <property type="entry name" value="Sulfotransfer_3"/>
    <property type="match status" value="1"/>
</dbReference>